<dbReference type="Pfam" id="PF22776">
    <property type="entry name" value="K_trans_C"/>
    <property type="match status" value="1"/>
</dbReference>
<evidence type="ECO:0000256" key="9">
    <source>
        <dbReference type="ARBA" id="ARBA00022958"/>
    </source>
</evidence>
<feature type="region of interest" description="Disordered" evidence="14">
    <location>
        <begin position="1"/>
        <end position="23"/>
    </location>
</feature>
<evidence type="ECO:0000256" key="11">
    <source>
        <dbReference type="ARBA" id="ARBA00023065"/>
    </source>
</evidence>
<keyword evidence="6 13" id="KW-0633">Potassium transport</keyword>
<comment type="function">
    <text evidence="13">Transport of potassium into the cell. Likely operates as a K(+):H(+) symporter.</text>
</comment>
<evidence type="ECO:0000256" key="10">
    <source>
        <dbReference type="ARBA" id="ARBA00022989"/>
    </source>
</evidence>
<comment type="caution">
    <text evidence="17">The sequence shown here is derived from an EMBL/GenBank/DDBJ whole genome shotgun (WGS) entry which is preliminary data.</text>
</comment>
<comment type="subcellular location">
    <subcellularLocation>
        <location evidence="13">Cell membrane</location>
        <topology evidence="13">Multi-pass membrane protein</topology>
    </subcellularLocation>
    <subcellularLocation>
        <location evidence="1">Membrane</location>
        <topology evidence="1">Multi-pass membrane protein</topology>
    </subcellularLocation>
</comment>
<feature type="transmembrane region" description="Helical" evidence="13">
    <location>
        <begin position="386"/>
        <end position="407"/>
    </location>
</feature>
<keyword evidence="8 13" id="KW-0769">Symport</keyword>
<dbReference type="InterPro" id="IPR053952">
    <property type="entry name" value="K_trans_C"/>
</dbReference>
<dbReference type="AlphaFoldDB" id="A0A2A4I4F2"/>
<evidence type="ECO:0000256" key="8">
    <source>
        <dbReference type="ARBA" id="ARBA00022847"/>
    </source>
</evidence>
<proteinExistence type="inferred from homology"/>
<reference evidence="17 18" key="1">
    <citation type="submission" date="2017-09" db="EMBL/GenBank/DDBJ databases">
        <title>Sphingomonas ginsenosidimutans KACC 14949, whole genome shotgun sequence.</title>
        <authorList>
            <person name="Feng G."/>
            <person name="Zhu H."/>
        </authorList>
    </citation>
    <scope>NUCLEOTIDE SEQUENCE [LARGE SCALE GENOMIC DNA]</scope>
    <source>
        <strain evidence="17 18">KACC 14949</strain>
    </source>
</reference>
<evidence type="ECO:0000256" key="5">
    <source>
        <dbReference type="ARBA" id="ARBA00022519"/>
    </source>
</evidence>
<evidence type="ECO:0000256" key="6">
    <source>
        <dbReference type="ARBA" id="ARBA00022538"/>
    </source>
</evidence>
<dbReference type="RefSeq" id="WP_096610575.1">
    <property type="nucleotide sequence ID" value="NZ_NWVD01000001.1"/>
</dbReference>
<feature type="transmembrane region" description="Helical" evidence="13">
    <location>
        <begin position="160"/>
        <end position="179"/>
    </location>
</feature>
<gene>
    <name evidence="17" type="primary">trkD</name>
    <name evidence="13" type="synonym">kup</name>
    <name evidence="17" type="ORF">COA17_05365</name>
</gene>
<protein>
    <recommendedName>
        <fullName evidence="13">Probable potassium transport system protein Kup</fullName>
    </recommendedName>
</protein>
<feature type="transmembrane region" description="Helical" evidence="13">
    <location>
        <begin position="414"/>
        <end position="434"/>
    </location>
</feature>
<keyword evidence="3 13" id="KW-0813">Transport</keyword>
<keyword evidence="10 13" id="KW-1133">Transmembrane helix</keyword>
<evidence type="ECO:0000256" key="14">
    <source>
        <dbReference type="SAM" id="MobiDB-lite"/>
    </source>
</evidence>
<keyword evidence="9 13" id="KW-0630">Potassium</keyword>
<feature type="transmembrane region" description="Helical" evidence="13">
    <location>
        <begin position="27"/>
        <end position="47"/>
    </location>
</feature>
<keyword evidence="18" id="KW-1185">Reference proteome</keyword>
<organism evidence="17 18">
    <name type="scientific">Sphingomonas ginsenosidimutans</name>
    <dbReference type="NCBI Taxonomy" id="862134"/>
    <lineage>
        <taxon>Bacteria</taxon>
        <taxon>Pseudomonadati</taxon>
        <taxon>Pseudomonadota</taxon>
        <taxon>Alphaproteobacteria</taxon>
        <taxon>Sphingomonadales</taxon>
        <taxon>Sphingomonadaceae</taxon>
        <taxon>Sphingomonas</taxon>
    </lineage>
</organism>
<dbReference type="HAMAP" id="MF_01522">
    <property type="entry name" value="Kup"/>
    <property type="match status" value="1"/>
</dbReference>
<keyword evidence="5" id="KW-0997">Cell inner membrane</keyword>
<dbReference type="PANTHER" id="PTHR30540:SF79">
    <property type="entry name" value="LOW AFFINITY POTASSIUM TRANSPORT SYSTEM PROTEIN KUP"/>
    <property type="match status" value="1"/>
</dbReference>
<feature type="transmembrane region" description="Helical" evidence="13">
    <location>
        <begin position="67"/>
        <end position="88"/>
    </location>
</feature>
<feature type="transmembrane region" description="Helical" evidence="13">
    <location>
        <begin position="235"/>
        <end position="255"/>
    </location>
</feature>
<feature type="domain" description="K+ potassium transporter integral membrane" evidence="15">
    <location>
        <begin position="30"/>
        <end position="485"/>
    </location>
</feature>
<feature type="transmembrane region" description="Helical" evidence="13">
    <location>
        <begin position="191"/>
        <end position="211"/>
    </location>
</feature>
<name>A0A2A4I4F2_9SPHN</name>
<dbReference type="InterPro" id="IPR053951">
    <property type="entry name" value="K_trans_N"/>
</dbReference>
<feature type="transmembrane region" description="Helical" evidence="13">
    <location>
        <begin position="267"/>
        <end position="289"/>
    </location>
</feature>
<feature type="transmembrane region" description="Helical" evidence="13">
    <location>
        <begin position="359"/>
        <end position="380"/>
    </location>
</feature>
<evidence type="ECO:0000259" key="16">
    <source>
        <dbReference type="Pfam" id="PF22776"/>
    </source>
</evidence>
<evidence type="ECO:0000313" key="18">
    <source>
        <dbReference type="Proteomes" id="UP000218784"/>
    </source>
</evidence>
<feature type="domain" description="K+ potassium transporter C-terminal" evidence="16">
    <location>
        <begin position="495"/>
        <end position="643"/>
    </location>
</feature>
<dbReference type="InterPro" id="IPR003855">
    <property type="entry name" value="K+_transporter"/>
</dbReference>
<feature type="transmembrane region" description="Helical" evidence="13">
    <location>
        <begin position="446"/>
        <end position="465"/>
    </location>
</feature>
<evidence type="ECO:0000256" key="7">
    <source>
        <dbReference type="ARBA" id="ARBA00022692"/>
    </source>
</evidence>
<accession>A0A2A4I4F2</accession>
<evidence type="ECO:0000256" key="2">
    <source>
        <dbReference type="ARBA" id="ARBA00007019"/>
    </source>
</evidence>
<evidence type="ECO:0000256" key="4">
    <source>
        <dbReference type="ARBA" id="ARBA00022475"/>
    </source>
</evidence>
<dbReference type="Pfam" id="PF02705">
    <property type="entry name" value="K_trans"/>
    <property type="match status" value="1"/>
</dbReference>
<evidence type="ECO:0000256" key="1">
    <source>
        <dbReference type="ARBA" id="ARBA00004141"/>
    </source>
</evidence>
<dbReference type="GO" id="GO:0015079">
    <property type="term" value="F:potassium ion transmembrane transporter activity"/>
    <property type="evidence" value="ECO:0007669"/>
    <property type="project" value="UniProtKB-UniRule"/>
</dbReference>
<evidence type="ECO:0000256" key="3">
    <source>
        <dbReference type="ARBA" id="ARBA00022448"/>
    </source>
</evidence>
<comment type="similarity">
    <text evidence="2 13">Belongs to the HAK/KUP transporter (TC 2.A.72) family.</text>
</comment>
<comment type="catalytic activity">
    <reaction evidence="13">
        <text>K(+)(in) + H(+)(in) = K(+)(out) + H(+)(out)</text>
        <dbReference type="Rhea" id="RHEA:28490"/>
        <dbReference type="ChEBI" id="CHEBI:15378"/>
        <dbReference type="ChEBI" id="CHEBI:29103"/>
    </reaction>
</comment>
<keyword evidence="4 13" id="KW-1003">Cell membrane</keyword>
<sequence>MSDVAPAGTADPAQPSAPHHHGQRQGLAGLAIGAIGVVYGDIGTSPLYAMKEVFVGHHPLAVDQLHIFGVISLMFWSLMLIVTLKYVLIILRADNNGEGGSLALLALIQRRSGAAGGKRWGPSLVMLGVVATALFFGDCMITPAISVLSAVEGLATVEQGFDSFVLPIAVTILIALFYLQSIGTAKVGRLFGPIMILYFIVLAVMGVMHIAERPDVLWALNPAWAVRFAVTDGKLAFLALGSVVLAVTGAEALYADMGHFGRKPISYAWLGFVLPALMLNYLGQGALLLETPAAAVNPFFLMAPEDWRLPLVILATMATVIASQAVITGAYSVVQQAVQLGLMPRIRITHTSASEAGQIYIPAANWALMVMVLLLVFGFGESSNLAAAYGIAVTGTMFISTCMVGVLIRRVWHWPIWAVALFELVFLTIDGLYFASNLTKVPDGGWFPLLVAVIVFVLLTTWSQGRKLMLERMREAAMPIRIFIDSAASSATRVSGTAVFMTSTPEGVPHALLHNLKHNRVLHERVILLTVRVTDMPYFPSDDRFLHEDLGQGFHRVILRYGFMEEPDVPANLKSFDGCGAAFRMMDTSFFLSRQTLLASERPGMAIWREKLFAWMLRNAESAMEFFRLPTNRVVELGSQIEI</sequence>
<keyword evidence="11 13" id="KW-0406">Ion transport</keyword>
<evidence type="ECO:0000259" key="15">
    <source>
        <dbReference type="Pfam" id="PF02705"/>
    </source>
</evidence>
<dbReference type="GO" id="GO:0015293">
    <property type="term" value="F:symporter activity"/>
    <property type="evidence" value="ECO:0007669"/>
    <property type="project" value="UniProtKB-UniRule"/>
</dbReference>
<feature type="transmembrane region" description="Helical" evidence="13">
    <location>
        <begin position="124"/>
        <end position="148"/>
    </location>
</feature>
<dbReference type="PANTHER" id="PTHR30540">
    <property type="entry name" value="OSMOTIC STRESS POTASSIUM TRANSPORTER"/>
    <property type="match status" value="1"/>
</dbReference>
<dbReference type="InterPro" id="IPR023051">
    <property type="entry name" value="Kup"/>
</dbReference>
<evidence type="ECO:0000313" key="17">
    <source>
        <dbReference type="EMBL" id="PCG10798.1"/>
    </source>
</evidence>
<evidence type="ECO:0000256" key="13">
    <source>
        <dbReference type="HAMAP-Rule" id="MF_01522"/>
    </source>
</evidence>
<dbReference type="EMBL" id="NWVD01000001">
    <property type="protein sequence ID" value="PCG10798.1"/>
    <property type="molecule type" value="Genomic_DNA"/>
</dbReference>
<evidence type="ECO:0000256" key="12">
    <source>
        <dbReference type="ARBA" id="ARBA00023136"/>
    </source>
</evidence>
<dbReference type="Proteomes" id="UP000218784">
    <property type="component" value="Unassembled WGS sequence"/>
</dbReference>
<keyword evidence="7 13" id="KW-0812">Transmembrane</keyword>
<keyword evidence="12 13" id="KW-0472">Membrane</keyword>
<dbReference type="GO" id="GO:0005886">
    <property type="term" value="C:plasma membrane"/>
    <property type="evidence" value="ECO:0007669"/>
    <property type="project" value="UniProtKB-SubCell"/>
</dbReference>
<feature type="transmembrane region" description="Helical" evidence="13">
    <location>
        <begin position="309"/>
        <end position="338"/>
    </location>
</feature>